<evidence type="ECO:0000313" key="7">
    <source>
        <dbReference type="Proteomes" id="UP000799302"/>
    </source>
</evidence>
<protein>
    <submittedName>
        <fullName evidence="6">APG6-domain-containing protein</fullName>
    </submittedName>
</protein>
<dbReference type="EMBL" id="MU004230">
    <property type="protein sequence ID" value="KAF2674566.1"/>
    <property type="molecule type" value="Genomic_DNA"/>
</dbReference>
<evidence type="ECO:0000313" key="6">
    <source>
        <dbReference type="EMBL" id="KAF2674566.1"/>
    </source>
</evidence>
<dbReference type="GO" id="GO:0006995">
    <property type="term" value="P:cellular response to nitrogen starvation"/>
    <property type="evidence" value="ECO:0007669"/>
    <property type="project" value="TreeGrafter"/>
</dbReference>
<dbReference type="GO" id="GO:0034272">
    <property type="term" value="C:phosphatidylinositol 3-kinase complex, class III, type II"/>
    <property type="evidence" value="ECO:0007669"/>
    <property type="project" value="TreeGrafter"/>
</dbReference>
<evidence type="ECO:0000256" key="2">
    <source>
        <dbReference type="SAM" id="Coils"/>
    </source>
</evidence>
<dbReference type="GO" id="GO:0000423">
    <property type="term" value="P:mitophagy"/>
    <property type="evidence" value="ECO:0007669"/>
    <property type="project" value="TreeGrafter"/>
</dbReference>
<dbReference type="Pfam" id="PF04111">
    <property type="entry name" value="APG6"/>
    <property type="match status" value="1"/>
</dbReference>
<dbReference type="Gene3D" id="1.10.418.40">
    <property type="entry name" value="Autophagy protein 6/Beclin 1"/>
    <property type="match status" value="1"/>
</dbReference>
<dbReference type="GO" id="GO:0000045">
    <property type="term" value="P:autophagosome assembly"/>
    <property type="evidence" value="ECO:0007669"/>
    <property type="project" value="TreeGrafter"/>
</dbReference>
<gene>
    <name evidence="6" type="ORF">BT63DRAFT_408744</name>
</gene>
<dbReference type="InterPro" id="IPR040455">
    <property type="entry name" value="Atg6_BARA"/>
</dbReference>
<dbReference type="AlphaFoldDB" id="A0A6A6US31"/>
<comment type="similarity">
    <text evidence="1">Belongs to the beclin family.</text>
</comment>
<dbReference type="GO" id="GO:0043548">
    <property type="term" value="F:phosphatidylinositol 3-kinase binding"/>
    <property type="evidence" value="ECO:0007669"/>
    <property type="project" value="TreeGrafter"/>
</dbReference>
<evidence type="ECO:0000259" key="4">
    <source>
        <dbReference type="Pfam" id="PF04111"/>
    </source>
</evidence>
<evidence type="ECO:0000259" key="5">
    <source>
        <dbReference type="Pfam" id="PF17675"/>
    </source>
</evidence>
<accession>A0A6A6US31</accession>
<feature type="region of interest" description="Disordered" evidence="3">
    <location>
        <begin position="67"/>
        <end position="89"/>
    </location>
</feature>
<dbReference type="PANTHER" id="PTHR12768">
    <property type="entry name" value="BECLIN 1"/>
    <property type="match status" value="1"/>
</dbReference>
<evidence type="ECO:0000256" key="1">
    <source>
        <dbReference type="ARBA" id="ARBA00005965"/>
    </source>
</evidence>
<evidence type="ECO:0000256" key="3">
    <source>
        <dbReference type="SAM" id="MobiDB-lite"/>
    </source>
</evidence>
<name>A0A6A6US31_9PEZI</name>
<dbReference type="GO" id="GO:0000407">
    <property type="term" value="C:phagophore assembly site"/>
    <property type="evidence" value="ECO:0007669"/>
    <property type="project" value="TreeGrafter"/>
</dbReference>
<feature type="domain" description="Atg6/beclin coiled-coil" evidence="5">
    <location>
        <begin position="144"/>
        <end position="272"/>
    </location>
</feature>
<dbReference type="GO" id="GO:0034271">
    <property type="term" value="C:phosphatidylinositol 3-kinase complex, class III, type I"/>
    <property type="evidence" value="ECO:0007669"/>
    <property type="project" value="TreeGrafter"/>
</dbReference>
<feature type="region of interest" description="Disordered" evidence="3">
    <location>
        <begin position="30"/>
        <end position="54"/>
    </location>
</feature>
<dbReference type="GO" id="GO:0045324">
    <property type="term" value="P:late endosome to vacuole transport"/>
    <property type="evidence" value="ECO:0007669"/>
    <property type="project" value="TreeGrafter"/>
</dbReference>
<dbReference type="InterPro" id="IPR007243">
    <property type="entry name" value="Atg6/Beclin"/>
</dbReference>
<keyword evidence="7" id="KW-1185">Reference proteome</keyword>
<dbReference type="PANTHER" id="PTHR12768:SF4">
    <property type="entry name" value="BECLIN-1"/>
    <property type="match status" value="1"/>
</dbReference>
<organism evidence="6 7">
    <name type="scientific">Microthyrium microscopicum</name>
    <dbReference type="NCBI Taxonomy" id="703497"/>
    <lineage>
        <taxon>Eukaryota</taxon>
        <taxon>Fungi</taxon>
        <taxon>Dikarya</taxon>
        <taxon>Ascomycota</taxon>
        <taxon>Pezizomycotina</taxon>
        <taxon>Dothideomycetes</taxon>
        <taxon>Dothideomycetes incertae sedis</taxon>
        <taxon>Microthyriales</taxon>
        <taxon>Microthyriaceae</taxon>
        <taxon>Microthyrium</taxon>
    </lineage>
</organism>
<feature type="region of interest" description="Disordered" evidence="3">
    <location>
        <begin position="351"/>
        <end position="371"/>
    </location>
</feature>
<dbReference type="InterPro" id="IPR038274">
    <property type="entry name" value="Atg6/Beclin_C_sf"/>
</dbReference>
<dbReference type="Pfam" id="PF17675">
    <property type="entry name" value="APG6_N"/>
    <property type="match status" value="1"/>
</dbReference>
<keyword evidence="2" id="KW-0175">Coiled coil</keyword>
<feature type="domain" description="Atg6 BARA" evidence="4">
    <location>
        <begin position="275"/>
        <end position="478"/>
    </location>
</feature>
<sequence length="486" mass="55215">MYCQKCRTPLKLDHSLEDLNPAAFKLLVDSTTTSETAPRPPRSRSTLPKHHQDRLSEYDSAAKNARQPIFKRDMPPPRNQAPGNPNMSFIMLDDSQMLESPQRRKPERNPSISAQKEVYTLSNKIETADRVFEILSARSDIDHPICIECTDLLVEGLQKRLNSTNKERDAYVEFLRQANAEIPSEEEVREAEKKLDEAHKREKAASAELAALEAEKAVIEREILSLDADLKTQDTREEAFWRERNAHNLTLADFQNERDRINTQFDHDNRLLQKLKKANVFNDTFAIGHDGSFGTINGLRLGRLPDRPVDWSEINAAWGQTCLLLDTVADKLDQFKFHGFELQPMGSTSKILEHLPRKTPTRSGDSSSASASDRVRVHELYSSGEYAISIGLFNRKFDNAMVAFLECLRQLIKHAQGKVERGTDGSVISCPKIPYVIDKDRIGDASIKLGGFNQEETWTKACKWTLICCKYLLAHASNVHEMAQRR</sequence>
<dbReference type="GO" id="GO:0030674">
    <property type="term" value="F:protein-macromolecule adaptor activity"/>
    <property type="evidence" value="ECO:0007669"/>
    <property type="project" value="TreeGrafter"/>
</dbReference>
<dbReference type="OrthoDB" id="20368at2759"/>
<dbReference type="InterPro" id="IPR041691">
    <property type="entry name" value="Atg6/beclin_CC"/>
</dbReference>
<feature type="coiled-coil region" evidence="2">
    <location>
        <begin position="188"/>
        <end position="229"/>
    </location>
</feature>
<reference evidence="6" key="1">
    <citation type="journal article" date="2020" name="Stud. Mycol.">
        <title>101 Dothideomycetes genomes: a test case for predicting lifestyles and emergence of pathogens.</title>
        <authorList>
            <person name="Haridas S."/>
            <person name="Albert R."/>
            <person name="Binder M."/>
            <person name="Bloem J."/>
            <person name="Labutti K."/>
            <person name="Salamov A."/>
            <person name="Andreopoulos B."/>
            <person name="Baker S."/>
            <person name="Barry K."/>
            <person name="Bills G."/>
            <person name="Bluhm B."/>
            <person name="Cannon C."/>
            <person name="Castanera R."/>
            <person name="Culley D."/>
            <person name="Daum C."/>
            <person name="Ezra D."/>
            <person name="Gonzalez J."/>
            <person name="Henrissat B."/>
            <person name="Kuo A."/>
            <person name="Liang C."/>
            <person name="Lipzen A."/>
            <person name="Lutzoni F."/>
            <person name="Magnuson J."/>
            <person name="Mondo S."/>
            <person name="Nolan M."/>
            <person name="Ohm R."/>
            <person name="Pangilinan J."/>
            <person name="Park H.-J."/>
            <person name="Ramirez L."/>
            <person name="Alfaro M."/>
            <person name="Sun H."/>
            <person name="Tritt A."/>
            <person name="Yoshinaga Y."/>
            <person name="Zwiers L.-H."/>
            <person name="Turgeon B."/>
            <person name="Goodwin S."/>
            <person name="Spatafora J."/>
            <person name="Crous P."/>
            <person name="Grigoriev I."/>
        </authorList>
    </citation>
    <scope>NUCLEOTIDE SEQUENCE</scope>
    <source>
        <strain evidence="6">CBS 115976</strain>
    </source>
</reference>
<dbReference type="Proteomes" id="UP000799302">
    <property type="component" value="Unassembled WGS sequence"/>
</dbReference>
<proteinExistence type="inferred from homology"/>
<dbReference type="Gene3D" id="6.10.250.3110">
    <property type="match status" value="1"/>
</dbReference>